<comment type="caution">
    <text evidence="1">The sequence shown here is derived from an EMBL/GenBank/DDBJ whole genome shotgun (WGS) entry which is preliminary data.</text>
</comment>
<dbReference type="RefSeq" id="WP_155449450.1">
    <property type="nucleotide sequence ID" value="NZ_WNKT01000010.1"/>
</dbReference>
<proteinExistence type="predicted"/>
<accession>A0A6N8EEB9</accession>
<reference evidence="1 2" key="1">
    <citation type="submission" date="2019-11" db="EMBL/GenBank/DDBJ databases">
        <title>Whole-genome sequence of the anaerobic purple sulfur bacterium Allochromatium palmeri DSM 15591.</title>
        <authorList>
            <person name="Kyndt J.A."/>
            <person name="Meyer T.E."/>
        </authorList>
    </citation>
    <scope>NUCLEOTIDE SEQUENCE [LARGE SCALE GENOMIC DNA]</scope>
    <source>
        <strain evidence="1 2">DSM 15591</strain>
    </source>
</reference>
<dbReference type="OrthoDB" id="9844578at2"/>
<keyword evidence="2" id="KW-1185">Reference proteome</keyword>
<organism evidence="1 2">
    <name type="scientific">Allochromatium palmeri</name>
    <dbReference type="NCBI Taxonomy" id="231048"/>
    <lineage>
        <taxon>Bacteria</taxon>
        <taxon>Pseudomonadati</taxon>
        <taxon>Pseudomonadota</taxon>
        <taxon>Gammaproteobacteria</taxon>
        <taxon>Chromatiales</taxon>
        <taxon>Chromatiaceae</taxon>
        <taxon>Allochromatium</taxon>
    </lineage>
</organism>
<gene>
    <name evidence="1" type="ORF">GJ668_07110</name>
</gene>
<dbReference type="Proteomes" id="UP000434044">
    <property type="component" value="Unassembled WGS sequence"/>
</dbReference>
<dbReference type="EMBL" id="WNKT01000010">
    <property type="protein sequence ID" value="MTW20867.1"/>
    <property type="molecule type" value="Genomic_DNA"/>
</dbReference>
<protein>
    <submittedName>
        <fullName evidence="1">Uncharacterized protein</fullName>
    </submittedName>
</protein>
<evidence type="ECO:0000313" key="1">
    <source>
        <dbReference type="EMBL" id="MTW20867.1"/>
    </source>
</evidence>
<evidence type="ECO:0000313" key="2">
    <source>
        <dbReference type="Proteomes" id="UP000434044"/>
    </source>
</evidence>
<dbReference type="AlphaFoldDB" id="A0A6N8EEB9"/>
<name>A0A6N8EEB9_9GAMM</name>
<sequence length="156" mass="18253">MTESQRQSMREAREALIKARDVGVWGTKNLNRNKRRTDALVADLEPMAHEPEVAALLDRIRRDPARVDSRELHYIQRRYQDGEALSSADEMDALYRRILSDQEARLYRKGGVRYQVRSPREGWNAIFDPDGTRVSLYPDLDDDFGEMLWMLSDLIR</sequence>